<dbReference type="InterPro" id="IPR032675">
    <property type="entry name" value="LRR_dom_sf"/>
</dbReference>
<evidence type="ECO:0000256" key="1">
    <source>
        <dbReference type="ARBA" id="ARBA00004479"/>
    </source>
</evidence>
<sequence length="184" mass="20580">QILESLHLRNNSLSGVIPRALQSCLKLRALDLSLNAFNGKIPAWIGMKDLESLDLSRNQLWGRIPPSMSELSFLAYLNLSCNNLSGPIPTGTQLQRFTPYSFIGNEVCGDPLKKRCGKEGVSPEIGNENGKEREGGSIIDEWFYLSLGIGFVFGFWGIWGPLLLSKAWRVKYFRYLASVCHKLT</sequence>
<reference evidence="13" key="1">
    <citation type="submission" date="2025-08" db="UniProtKB">
        <authorList>
            <consortium name="RefSeq"/>
        </authorList>
    </citation>
    <scope>IDENTIFICATION</scope>
    <source>
        <tissue evidence="13">Young leaves</tissue>
    </source>
</reference>
<dbReference type="FunFam" id="3.80.10.10:FF:000111">
    <property type="entry name" value="LRR receptor-like serine/threonine-protein kinase ERECTA"/>
    <property type="match status" value="1"/>
</dbReference>
<keyword evidence="4 11" id="KW-0812">Transmembrane</keyword>
<dbReference type="RefSeq" id="XP_022985115.1">
    <property type="nucleotide sequence ID" value="XM_023129347.1"/>
</dbReference>
<feature type="transmembrane region" description="Helical" evidence="11">
    <location>
        <begin position="142"/>
        <end position="164"/>
    </location>
</feature>
<keyword evidence="9" id="KW-0675">Receptor</keyword>
<dbReference type="GeneID" id="111483196"/>
<evidence type="ECO:0000256" key="4">
    <source>
        <dbReference type="ARBA" id="ARBA00022692"/>
    </source>
</evidence>
<evidence type="ECO:0000313" key="13">
    <source>
        <dbReference type="RefSeq" id="XP_022985115.1"/>
    </source>
</evidence>
<evidence type="ECO:0000256" key="7">
    <source>
        <dbReference type="ARBA" id="ARBA00022989"/>
    </source>
</evidence>
<comment type="subcellular location">
    <subcellularLocation>
        <location evidence="1">Membrane</location>
        <topology evidence="1">Single-pass type I membrane protein</topology>
    </subcellularLocation>
</comment>
<evidence type="ECO:0000256" key="10">
    <source>
        <dbReference type="ARBA" id="ARBA00023180"/>
    </source>
</evidence>
<feature type="non-terminal residue" evidence="13">
    <location>
        <position position="1"/>
    </location>
</feature>
<keyword evidence="12" id="KW-1185">Reference proteome</keyword>
<keyword evidence="7 11" id="KW-1133">Transmembrane helix</keyword>
<dbReference type="Proteomes" id="UP000504608">
    <property type="component" value="Unplaced"/>
</dbReference>
<evidence type="ECO:0000256" key="11">
    <source>
        <dbReference type="SAM" id="Phobius"/>
    </source>
</evidence>
<dbReference type="InterPro" id="IPR001611">
    <property type="entry name" value="Leu-rich_rpt"/>
</dbReference>
<evidence type="ECO:0000256" key="9">
    <source>
        <dbReference type="ARBA" id="ARBA00023170"/>
    </source>
</evidence>
<evidence type="ECO:0000256" key="2">
    <source>
        <dbReference type="ARBA" id="ARBA00009592"/>
    </source>
</evidence>
<dbReference type="Gene3D" id="3.80.10.10">
    <property type="entry name" value="Ribonuclease Inhibitor"/>
    <property type="match status" value="1"/>
</dbReference>
<keyword evidence="10" id="KW-0325">Glycoprotein</keyword>
<evidence type="ECO:0000256" key="5">
    <source>
        <dbReference type="ARBA" id="ARBA00022729"/>
    </source>
</evidence>
<dbReference type="SUPFAM" id="SSF52058">
    <property type="entry name" value="L domain-like"/>
    <property type="match status" value="1"/>
</dbReference>
<dbReference type="PANTHER" id="PTHR48063">
    <property type="entry name" value="LRR RECEPTOR-LIKE KINASE"/>
    <property type="match status" value="1"/>
</dbReference>
<comment type="similarity">
    <text evidence="2">Belongs to the RLP family.</text>
</comment>
<keyword evidence="8 11" id="KW-0472">Membrane</keyword>
<evidence type="ECO:0000256" key="8">
    <source>
        <dbReference type="ARBA" id="ARBA00023136"/>
    </source>
</evidence>
<accession>A0A6J1JAG5</accession>
<dbReference type="KEGG" id="cmax:111483196"/>
<dbReference type="OrthoDB" id="1060944at2759"/>
<keyword evidence="6" id="KW-0677">Repeat</keyword>
<dbReference type="GO" id="GO:0016020">
    <property type="term" value="C:membrane"/>
    <property type="evidence" value="ECO:0007669"/>
    <property type="project" value="UniProtKB-SubCell"/>
</dbReference>
<name>A0A6J1JAG5_CUCMA</name>
<proteinExistence type="inferred from homology"/>
<evidence type="ECO:0000313" key="12">
    <source>
        <dbReference type="Proteomes" id="UP000504608"/>
    </source>
</evidence>
<keyword evidence="5" id="KW-0732">Signal</keyword>
<keyword evidence="3" id="KW-0433">Leucine-rich repeat</keyword>
<dbReference type="InterPro" id="IPR046956">
    <property type="entry name" value="RLP23-like"/>
</dbReference>
<dbReference type="PANTHER" id="PTHR48063:SF98">
    <property type="entry name" value="LRR RECEPTOR-LIKE SERINE_THREONINE-PROTEIN KINASE FLS2"/>
    <property type="match status" value="1"/>
</dbReference>
<evidence type="ECO:0000256" key="3">
    <source>
        <dbReference type="ARBA" id="ARBA00022614"/>
    </source>
</evidence>
<dbReference type="AlphaFoldDB" id="A0A6J1JAG5"/>
<gene>
    <name evidence="13" type="primary">LOC111483196</name>
</gene>
<protein>
    <submittedName>
        <fullName evidence="13">Receptor like protein 42-like</fullName>
    </submittedName>
</protein>
<organism evidence="12 13">
    <name type="scientific">Cucurbita maxima</name>
    <name type="common">Pumpkin</name>
    <name type="synonym">Winter squash</name>
    <dbReference type="NCBI Taxonomy" id="3661"/>
    <lineage>
        <taxon>Eukaryota</taxon>
        <taxon>Viridiplantae</taxon>
        <taxon>Streptophyta</taxon>
        <taxon>Embryophyta</taxon>
        <taxon>Tracheophyta</taxon>
        <taxon>Spermatophyta</taxon>
        <taxon>Magnoliopsida</taxon>
        <taxon>eudicotyledons</taxon>
        <taxon>Gunneridae</taxon>
        <taxon>Pentapetalae</taxon>
        <taxon>rosids</taxon>
        <taxon>fabids</taxon>
        <taxon>Cucurbitales</taxon>
        <taxon>Cucurbitaceae</taxon>
        <taxon>Cucurbiteae</taxon>
        <taxon>Cucurbita</taxon>
    </lineage>
</organism>
<dbReference type="Pfam" id="PF00560">
    <property type="entry name" value="LRR_1"/>
    <property type="match status" value="1"/>
</dbReference>
<dbReference type="Pfam" id="PF13855">
    <property type="entry name" value="LRR_8"/>
    <property type="match status" value="1"/>
</dbReference>
<evidence type="ECO:0000256" key="6">
    <source>
        <dbReference type="ARBA" id="ARBA00022737"/>
    </source>
</evidence>